<reference evidence="1 2" key="1">
    <citation type="submission" date="2018-03" db="EMBL/GenBank/DDBJ databases">
        <title>Mesoflavibacter sp. HG37 and Mesoflavibacter sp. HG96 sp.nov., two marine bacteria isolated from seawater of Western Pacific Ocean.</title>
        <authorList>
            <person name="Cheng H."/>
            <person name="Wu Y.-H."/>
            <person name="Guo L.-L."/>
            <person name="Xu X.-W."/>
        </authorList>
    </citation>
    <scope>NUCLEOTIDE SEQUENCE [LARGE SCALE GENOMIC DNA]</scope>
    <source>
        <strain evidence="1 2">KCTC 42117</strain>
    </source>
</reference>
<dbReference type="RefSeq" id="WP_027879009.1">
    <property type="nucleotide sequence ID" value="NZ_JACHWV010000001.1"/>
</dbReference>
<dbReference type="NCBIfam" id="TIGR00741">
    <property type="entry name" value="yfiA"/>
    <property type="match status" value="1"/>
</dbReference>
<dbReference type="SUPFAM" id="SSF69754">
    <property type="entry name" value="Ribosome binding protein Y (YfiA homologue)"/>
    <property type="match status" value="1"/>
</dbReference>
<dbReference type="Proteomes" id="UP000238430">
    <property type="component" value="Unassembled WGS sequence"/>
</dbReference>
<evidence type="ECO:0000313" key="1">
    <source>
        <dbReference type="EMBL" id="PSG91970.1"/>
    </source>
</evidence>
<dbReference type="AlphaFoldDB" id="A0A2T1NGL6"/>
<dbReference type="Pfam" id="PF02482">
    <property type="entry name" value="Ribosomal_S30AE"/>
    <property type="match status" value="1"/>
</dbReference>
<dbReference type="Gene3D" id="3.30.160.100">
    <property type="entry name" value="Ribosome hibernation promotion factor-like"/>
    <property type="match status" value="1"/>
</dbReference>
<organism evidence="1 2">
    <name type="scientific">Mesoflavibacter zeaxanthinifaciens subsp. sabulilitoris</name>
    <dbReference type="NCBI Taxonomy" id="1520893"/>
    <lineage>
        <taxon>Bacteria</taxon>
        <taxon>Pseudomonadati</taxon>
        <taxon>Bacteroidota</taxon>
        <taxon>Flavobacteriia</taxon>
        <taxon>Flavobacteriales</taxon>
        <taxon>Flavobacteriaceae</taxon>
        <taxon>Mesoflavibacter</taxon>
    </lineage>
</organism>
<accession>A0A2T1NGL6</accession>
<dbReference type="EMBL" id="PXOT01000020">
    <property type="protein sequence ID" value="PSG91970.1"/>
    <property type="molecule type" value="Genomic_DNA"/>
</dbReference>
<sequence>MDIKFEYDNVKASKALEEYTTEKVQKLFNKYEFLVRADVFFKVENTSDDKTGMISSIRLSAPGPRLFAKDSKDTFHKSVSEAVRELDNQLAKRKGKMKTHH</sequence>
<keyword evidence="2" id="KW-1185">Reference proteome</keyword>
<protein>
    <submittedName>
        <fullName evidence="1">Ribosome-associated translation inhibitor RaiA</fullName>
    </submittedName>
</protein>
<name>A0A2T1NGL6_9FLAO</name>
<proteinExistence type="predicted"/>
<evidence type="ECO:0000313" key="2">
    <source>
        <dbReference type="Proteomes" id="UP000238430"/>
    </source>
</evidence>
<dbReference type="InterPro" id="IPR036567">
    <property type="entry name" value="RHF-like"/>
</dbReference>
<dbReference type="OrthoDB" id="9808702at2"/>
<dbReference type="InterPro" id="IPR003489">
    <property type="entry name" value="RHF/RaiA"/>
</dbReference>
<comment type="caution">
    <text evidence="1">The sequence shown here is derived from an EMBL/GenBank/DDBJ whole genome shotgun (WGS) entry which is preliminary data.</text>
</comment>
<gene>
    <name evidence="1" type="primary">raiA</name>
    <name evidence="1" type="ORF">C7H61_05175</name>
</gene>